<keyword evidence="2" id="KW-0812">Transmembrane</keyword>
<evidence type="ECO:0008006" key="5">
    <source>
        <dbReference type="Google" id="ProtNLM"/>
    </source>
</evidence>
<feature type="transmembrane region" description="Helical" evidence="2">
    <location>
        <begin position="587"/>
        <end position="604"/>
    </location>
</feature>
<dbReference type="SUPFAM" id="SSF48452">
    <property type="entry name" value="TPR-like"/>
    <property type="match status" value="1"/>
</dbReference>
<evidence type="ECO:0000256" key="2">
    <source>
        <dbReference type="SAM" id="Phobius"/>
    </source>
</evidence>
<keyword evidence="2" id="KW-0472">Membrane</keyword>
<name>A0A2W5V1F4_9BACT</name>
<dbReference type="Proteomes" id="UP000249061">
    <property type="component" value="Unassembled WGS sequence"/>
</dbReference>
<dbReference type="Gene3D" id="1.25.40.10">
    <property type="entry name" value="Tetratricopeptide repeat domain"/>
    <property type="match status" value="1"/>
</dbReference>
<organism evidence="3 4">
    <name type="scientific">Archangium gephyra</name>
    <dbReference type="NCBI Taxonomy" id="48"/>
    <lineage>
        <taxon>Bacteria</taxon>
        <taxon>Pseudomonadati</taxon>
        <taxon>Myxococcota</taxon>
        <taxon>Myxococcia</taxon>
        <taxon>Myxococcales</taxon>
        <taxon>Cystobacterineae</taxon>
        <taxon>Archangiaceae</taxon>
        <taxon>Archangium</taxon>
    </lineage>
</organism>
<evidence type="ECO:0000313" key="3">
    <source>
        <dbReference type="EMBL" id="PZR03781.1"/>
    </source>
</evidence>
<gene>
    <name evidence="3" type="ORF">DI536_35475</name>
</gene>
<dbReference type="EMBL" id="QFQP01000072">
    <property type="protein sequence ID" value="PZR03781.1"/>
    <property type="molecule type" value="Genomic_DNA"/>
</dbReference>
<proteinExistence type="predicted"/>
<comment type="caution">
    <text evidence="3">The sequence shown here is derived from an EMBL/GenBank/DDBJ whole genome shotgun (WGS) entry which is preliminary data.</text>
</comment>
<accession>A0A2W5V1F4</accession>
<dbReference type="InterPro" id="IPR011990">
    <property type="entry name" value="TPR-like_helical_dom_sf"/>
</dbReference>
<evidence type="ECO:0000256" key="1">
    <source>
        <dbReference type="SAM" id="MobiDB-lite"/>
    </source>
</evidence>
<sequence length="606" mass="65077">MAEMRWQDELETAERLISVGDVSHALTHLGAALALSPNEERIHASVEAIAAKHPLLELLAEDGFVGTRLLKGFALRRVGRVDEAIVLVAQLAELFPARRFEALLAAWVATARAAGRQLASEARDQLTRLLSMVGQSTIGLHRLFPGERELLSGYEALADVALEASPVDESLRFVAAGIYRRLGLLEKSFATVEGVSGYFGCVQRGLAQRASGDFAAALKSFQKASEFPESGRSDVLEQVRCHLALRDFGEAGKLLETVPGERGTQLSGMRLLAANGTDGDVIDLLDGFLRMERGPISAPSDATVGLLREHREKFHVGSSEVEVALDGWEAPSNRLLIALFASGTSDVSVARYSLAGIPAFERDPRKQVRGAPPSTWHEVGGVMVQVSAAPADDLRAQLATAGAPDSKESMWSRAAALAKSLTVTPAELMAAMVHPPVDEPWLETLPDGLYRYQLGIAFVLAQLPMPWRELKPHFESLLFGPVDWTSAVAVTALAEKARRDPAAAREAVTMLTEVVNDLLPHACEPRALALVPEFRELPGITAEARDALSAWFETHIEGDDAPVEPPRAADPAAAAPTPPAPESLIPSWVWLVVGAAVVAAILALNR</sequence>
<protein>
    <recommendedName>
        <fullName evidence="5">Tetratricopeptide repeat protein</fullName>
    </recommendedName>
</protein>
<evidence type="ECO:0000313" key="4">
    <source>
        <dbReference type="Proteomes" id="UP000249061"/>
    </source>
</evidence>
<feature type="region of interest" description="Disordered" evidence="1">
    <location>
        <begin position="559"/>
        <end position="578"/>
    </location>
</feature>
<reference evidence="3 4" key="1">
    <citation type="submission" date="2017-08" db="EMBL/GenBank/DDBJ databases">
        <title>Infants hospitalized years apart are colonized by the same room-sourced microbial strains.</title>
        <authorList>
            <person name="Brooks B."/>
            <person name="Olm M.R."/>
            <person name="Firek B.A."/>
            <person name="Baker R."/>
            <person name="Thomas B.C."/>
            <person name="Morowitz M.J."/>
            <person name="Banfield J.F."/>
        </authorList>
    </citation>
    <scope>NUCLEOTIDE SEQUENCE [LARGE SCALE GENOMIC DNA]</scope>
    <source>
        <strain evidence="3">S2_003_000_R2_14</strain>
    </source>
</reference>
<keyword evidence="2" id="KW-1133">Transmembrane helix</keyword>
<dbReference type="AlphaFoldDB" id="A0A2W5V1F4"/>